<dbReference type="STRING" id="1579316.RC74_04525"/>
<protein>
    <submittedName>
        <fullName evidence="2">Phosphodiesterase</fullName>
    </submittedName>
</protein>
<dbReference type="KEGG" id="hat:RC74_04525"/>
<dbReference type="RefSeq" id="WP_039002432.1">
    <property type="nucleotide sequence ID" value="NZ_CP014327.1"/>
</dbReference>
<accession>A0A126UX71</accession>
<dbReference type="PANTHER" id="PTHR46211:SF1">
    <property type="entry name" value="GLYCEROPHOSPHODIESTER PHOSPHODIESTERASE, CYTOPLASMIC"/>
    <property type="match status" value="1"/>
</dbReference>
<dbReference type="SUPFAM" id="SSF51695">
    <property type="entry name" value="PLC-like phosphodiesterases"/>
    <property type="match status" value="1"/>
</dbReference>
<dbReference type="Proteomes" id="UP000070371">
    <property type="component" value="Chromosome"/>
</dbReference>
<evidence type="ECO:0000259" key="1">
    <source>
        <dbReference type="PROSITE" id="PS51704"/>
    </source>
</evidence>
<dbReference type="OrthoDB" id="384721at2"/>
<dbReference type="GO" id="GO:0006629">
    <property type="term" value="P:lipid metabolic process"/>
    <property type="evidence" value="ECO:0007669"/>
    <property type="project" value="InterPro"/>
</dbReference>
<dbReference type="InterPro" id="IPR017946">
    <property type="entry name" value="PLC-like_Pdiesterase_TIM-brl"/>
</dbReference>
<dbReference type="GO" id="GO:0008081">
    <property type="term" value="F:phosphoric diester hydrolase activity"/>
    <property type="evidence" value="ECO:0007669"/>
    <property type="project" value="InterPro"/>
</dbReference>
<proteinExistence type="predicted"/>
<dbReference type="Pfam" id="PF03009">
    <property type="entry name" value="GDPD"/>
    <property type="match status" value="1"/>
</dbReference>
<dbReference type="PROSITE" id="PS51704">
    <property type="entry name" value="GP_PDE"/>
    <property type="match status" value="1"/>
</dbReference>
<dbReference type="Gene3D" id="3.20.20.190">
    <property type="entry name" value="Phosphatidylinositol (PI) phosphodiesterase"/>
    <property type="match status" value="1"/>
</dbReference>
<evidence type="ECO:0000313" key="2">
    <source>
        <dbReference type="EMBL" id="AML50640.1"/>
    </source>
</evidence>
<evidence type="ECO:0000313" key="3">
    <source>
        <dbReference type="Proteomes" id="UP000070371"/>
    </source>
</evidence>
<keyword evidence="3" id="KW-1185">Reference proteome</keyword>
<gene>
    <name evidence="2" type="ORF">RC74_04525</name>
</gene>
<feature type="domain" description="GP-PDE" evidence="1">
    <location>
        <begin position="13"/>
        <end position="256"/>
    </location>
</feature>
<organism evidence="2 3">
    <name type="scientific">Falsihalocynthiibacter arcticus</name>
    <dbReference type="NCBI Taxonomy" id="1579316"/>
    <lineage>
        <taxon>Bacteria</taxon>
        <taxon>Pseudomonadati</taxon>
        <taxon>Pseudomonadota</taxon>
        <taxon>Alphaproteobacteria</taxon>
        <taxon>Rhodobacterales</taxon>
        <taxon>Roseobacteraceae</taxon>
        <taxon>Falsihalocynthiibacter</taxon>
    </lineage>
</organism>
<name>A0A126UX71_9RHOB</name>
<dbReference type="EMBL" id="CP014327">
    <property type="protein sequence ID" value="AML50640.1"/>
    <property type="molecule type" value="Genomic_DNA"/>
</dbReference>
<dbReference type="PANTHER" id="PTHR46211">
    <property type="entry name" value="GLYCEROPHOSPHORYL DIESTER PHOSPHODIESTERASE"/>
    <property type="match status" value="1"/>
</dbReference>
<sequence>MRQIPRLPQSFLDRPLAHRGLHNASALRPENSRAAFLAAIGGGYGIELDVQLSKDGQAMVFHDYNMTRLTGVHGPIQMRESGDLVQIELLHGEKQTIPLLAEVLALVAGRVPLLVEIKDQDGAMGPNVGALEKAVAECAASYKGPIAFMSFNPYSVEVIANLLPDHPRGLTTCLMDDKGSLHVPRDRRDELAAIQDFDRTKSSFISHDHNSLSIPRVQELKSLGVPVLCWTITSNASEVAARQVADNVTFEQYLPS</sequence>
<dbReference type="AlphaFoldDB" id="A0A126UX71"/>
<reference evidence="2 3" key="1">
    <citation type="submission" date="2016-02" db="EMBL/GenBank/DDBJ databases">
        <title>Complete genome sequence of Halocynthiibacter arcticus PAMC 20958t from arctic marine sediment.</title>
        <authorList>
            <person name="Lee Y.M."/>
            <person name="Baek K."/>
            <person name="Lee H.K."/>
            <person name="Shin S.C."/>
        </authorList>
    </citation>
    <scope>NUCLEOTIDE SEQUENCE [LARGE SCALE GENOMIC DNA]</scope>
    <source>
        <strain evidence="2">PAMC 20958</strain>
    </source>
</reference>
<dbReference type="InterPro" id="IPR030395">
    <property type="entry name" value="GP_PDE_dom"/>
</dbReference>